<dbReference type="GO" id="GO:0005886">
    <property type="term" value="C:plasma membrane"/>
    <property type="evidence" value="ECO:0007669"/>
    <property type="project" value="UniProtKB-SubCell"/>
</dbReference>
<reference evidence="9" key="2">
    <citation type="submission" date="2021-04" db="EMBL/GenBank/DDBJ databases">
        <authorList>
            <person name="Gilroy R."/>
        </authorList>
    </citation>
    <scope>NUCLEOTIDE SEQUENCE</scope>
    <source>
        <strain evidence="9">687</strain>
    </source>
</reference>
<feature type="transmembrane region" description="Helical" evidence="8">
    <location>
        <begin position="138"/>
        <end position="163"/>
    </location>
</feature>
<keyword evidence="6" id="KW-0406">Ion transport</keyword>
<evidence type="ECO:0008006" key="11">
    <source>
        <dbReference type="Google" id="ProtNLM"/>
    </source>
</evidence>
<feature type="transmembrane region" description="Helical" evidence="8">
    <location>
        <begin position="37"/>
        <end position="60"/>
    </location>
</feature>
<evidence type="ECO:0000256" key="7">
    <source>
        <dbReference type="ARBA" id="ARBA00023136"/>
    </source>
</evidence>
<dbReference type="PANTHER" id="PTHR32024">
    <property type="entry name" value="TRK SYSTEM POTASSIUM UPTAKE PROTEIN TRKG-RELATED"/>
    <property type="match status" value="1"/>
</dbReference>
<evidence type="ECO:0000256" key="6">
    <source>
        <dbReference type="ARBA" id="ARBA00023065"/>
    </source>
</evidence>
<reference evidence="9" key="1">
    <citation type="journal article" date="2021" name="PeerJ">
        <title>Extensive microbial diversity within the chicken gut microbiome revealed by metagenomics and culture.</title>
        <authorList>
            <person name="Gilroy R."/>
            <person name="Ravi A."/>
            <person name="Getino M."/>
            <person name="Pursley I."/>
            <person name="Horton D.L."/>
            <person name="Alikhan N.F."/>
            <person name="Baker D."/>
            <person name="Gharbi K."/>
            <person name="Hall N."/>
            <person name="Watson M."/>
            <person name="Adriaenssens E.M."/>
            <person name="Foster-Nyarko E."/>
            <person name="Jarju S."/>
            <person name="Secka A."/>
            <person name="Antonio M."/>
            <person name="Oren A."/>
            <person name="Chaudhuri R.R."/>
            <person name="La Ragione R."/>
            <person name="Hildebrand F."/>
            <person name="Pallen M.J."/>
        </authorList>
    </citation>
    <scope>NUCLEOTIDE SEQUENCE</scope>
    <source>
        <strain evidence="9">687</strain>
    </source>
</reference>
<dbReference type="PANTHER" id="PTHR32024:SF3">
    <property type="entry name" value="TRK SYSTEM POTASSIUM UPTAKE PROTEIN"/>
    <property type="match status" value="1"/>
</dbReference>
<name>A0A9E2KPY6_9GAMM</name>
<feature type="transmembrane region" description="Helical" evidence="8">
    <location>
        <begin position="242"/>
        <end position="265"/>
    </location>
</feature>
<evidence type="ECO:0000256" key="4">
    <source>
        <dbReference type="ARBA" id="ARBA00022692"/>
    </source>
</evidence>
<dbReference type="AlphaFoldDB" id="A0A9E2KPY6"/>
<feature type="transmembrane region" description="Helical" evidence="8">
    <location>
        <begin position="7"/>
        <end position="31"/>
    </location>
</feature>
<evidence type="ECO:0000313" key="9">
    <source>
        <dbReference type="EMBL" id="MBU3827143.1"/>
    </source>
</evidence>
<dbReference type="Pfam" id="PF02386">
    <property type="entry name" value="TrkH"/>
    <property type="match status" value="1"/>
</dbReference>
<organism evidence="9 10">
    <name type="scientific">Candidatus Anaerobiospirillum merdipullorum</name>
    <dbReference type="NCBI Taxonomy" id="2838450"/>
    <lineage>
        <taxon>Bacteria</taxon>
        <taxon>Pseudomonadati</taxon>
        <taxon>Pseudomonadota</taxon>
        <taxon>Gammaproteobacteria</taxon>
        <taxon>Aeromonadales</taxon>
        <taxon>Succinivibrionaceae</taxon>
        <taxon>Anaerobiospirillum</taxon>
    </lineage>
</organism>
<protein>
    <recommendedName>
        <fullName evidence="11">Trk system potassium uptake protein</fullName>
    </recommendedName>
</protein>
<evidence type="ECO:0000313" key="10">
    <source>
        <dbReference type="Proteomes" id="UP000824150"/>
    </source>
</evidence>
<dbReference type="GO" id="GO:0030001">
    <property type="term" value="P:metal ion transport"/>
    <property type="evidence" value="ECO:0007669"/>
    <property type="project" value="UniProtKB-ARBA"/>
</dbReference>
<accession>A0A9E2KPY6</accession>
<sequence>MVVNLRLVARLLCPAVFWFGLCGLIPAGWALVVKERLAAGCFIGAALCAVALSVLLHRVGRQARLNVTLRDLFVFTVSLWVLCILLAAIPLWLILDDLNFAGAIFESASALSCTGATAIAHLDGREQSVLLWRSMLQFFGGIGFVVAGAALLPSFLLGGLNLFKTESSSFDGQAKLTAHIKTMAIGLLLWYAATAILCTLCYMIAGLDWFLALNAALCTVATGGMMPLDASMNGLPAAVHYWAMLFMILGSLPFFVILSSISGNYLQVWRDEQVRGLFKIIVLTAFFVIASLIFINDYDFERALRVGLFNIISIISTTGFALEDFSAWNPFATYIFFIILAIGGCSGSTSGGIKVFRLQICYAMFKTQLTKALHPHQIIEPHYNGQLVSSALIRAVITYFVGYILLAILSSGVGVLLGLSLPDAITASISALSNVGPAMGTSLGPEANFSEVGTALHLLFSFDMLAGRLEIIPVLLCLSPRIWRL</sequence>
<feature type="transmembrane region" description="Helical" evidence="8">
    <location>
        <begin position="396"/>
        <end position="419"/>
    </location>
</feature>
<feature type="transmembrane region" description="Helical" evidence="8">
    <location>
        <begin position="184"/>
        <end position="205"/>
    </location>
</feature>
<evidence type="ECO:0000256" key="1">
    <source>
        <dbReference type="ARBA" id="ARBA00004651"/>
    </source>
</evidence>
<evidence type="ECO:0000256" key="3">
    <source>
        <dbReference type="ARBA" id="ARBA00022475"/>
    </source>
</evidence>
<proteinExistence type="predicted"/>
<feature type="transmembrane region" description="Helical" evidence="8">
    <location>
        <begin position="334"/>
        <end position="356"/>
    </location>
</feature>
<comment type="caution">
    <text evidence="9">The sequence shown here is derived from an EMBL/GenBank/DDBJ whole genome shotgun (WGS) entry which is preliminary data.</text>
</comment>
<evidence type="ECO:0000256" key="8">
    <source>
        <dbReference type="SAM" id="Phobius"/>
    </source>
</evidence>
<keyword evidence="5 8" id="KW-1133">Transmembrane helix</keyword>
<feature type="transmembrane region" description="Helical" evidence="8">
    <location>
        <begin position="72"/>
        <end position="95"/>
    </location>
</feature>
<keyword evidence="7 8" id="KW-0472">Membrane</keyword>
<dbReference type="GO" id="GO:0008324">
    <property type="term" value="F:monoatomic cation transmembrane transporter activity"/>
    <property type="evidence" value="ECO:0007669"/>
    <property type="project" value="InterPro"/>
</dbReference>
<dbReference type="InterPro" id="IPR003445">
    <property type="entry name" value="Cat_transpt"/>
</dbReference>
<keyword evidence="3" id="KW-1003">Cell membrane</keyword>
<gene>
    <name evidence="9" type="ORF">IAA31_06615</name>
</gene>
<dbReference type="EMBL" id="JAHLFG010000070">
    <property type="protein sequence ID" value="MBU3827143.1"/>
    <property type="molecule type" value="Genomic_DNA"/>
</dbReference>
<feature type="transmembrane region" description="Helical" evidence="8">
    <location>
        <begin position="277"/>
        <end position="296"/>
    </location>
</feature>
<evidence type="ECO:0000256" key="5">
    <source>
        <dbReference type="ARBA" id="ARBA00022989"/>
    </source>
</evidence>
<evidence type="ECO:0000256" key="2">
    <source>
        <dbReference type="ARBA" id="ARBA00022448"/>
    </source>
</evidence>
<keyword evidence="4 8" id="KW-0812">Transmembrane</keyword>
<comment type="subcellular location">
    <subcellularLocation>
        <location evidence="1">Cell membrane</location>
        <topology evidence="1">Multi-pass membrane protein</topology>
    </subcellularLocation>
</comment>
<dbReference type="Proteomes" id="UP000824150">
    <property type="component" value="Unassembled WGS sequence"/>
</dbReference>
<keyword evidence="2" id="KW-0813">Transport</keyword>